<dbReference type="InterPro" id="IPR000873">
    <property type="entry name" value="AMP-dep_synth/lig_dom"/>
</dbReference>
<evidence type="ECO:0000259" key="4">
    <source>
        <dbReference type="Pfam" id="PF13193"/>
    </source>
</evidence>
<name>A0A485M2E4_9ZZZZ</name>
<feature type="domain" description="AMP-dependent synthetase/ligase" evidence="3">
    <location>
        <begin position="32"/>
        <end position="413"/>
    </location>
</feature>
<feature type="domain" description="AMP-binding enzyme C-terminal" evidence="4">
    <location>
        <begin position="464"/>
        <end position="538"/>
    </location>
</feature>
<dbReference type="InterPro" id="IPR045851">
    <property type="entry name" value="AMP-bd_C_sf"/>
</dbReference>
<dbReference type="Pfam" id="PF00501">
    <property type="entry name" value="AMP-binding"/>
    <property type="match status" value="1"/>
</dbReference>
<evidence type="ECO:0000259" key="3">
    <source>
        <dbReference type="Pfam" id="PF00501"/>
    </source>
</evidence>
<comment type="similarity">
    <text evidence="1">Belongs to the ATP-dependent AMP-binding enzyme family.</text>
</comment>
<dbReference type="EC" id="6.2.1.3" evidence="5"/>
<dbReference type="FunFam" id="3.30.300.30:FF:000008">
    <property type="entry name" value="2,3-dihydroxybenzoate-AMP ligase"/>
    <property type="match status" value="1"/>
</dbReference>
<evidence type="ECO:0000313" key="5">
    <source>
        <dbReference type="EMBL" id="VFU13059.1"/>
    </source>
</evidence>
<accession>A0A485M2E4</accession>
<dbReference type="GO" id="GO:0004467">
    <property type="term" value="F:long-chain fatty acid-CoA ligase activity"/>
    <property type="evidence" value="ECO:0007669"/>
    <property type="project" value="UniProtKB-EC"/>
</dbReference>
<gene>
    <name evidence="5" type="primary">lcfA</name>
    <name evidence="5" type="ORF">SCFA_1570002</name>
</gene>
<dbReference type="PANTHER" id="PTHR24096:SF149">
    <property type="entry name" value="AMP-BINDING DOMAIN-CONTAINING PROTEIN-RELATED"/>
    <property type="match status" value="1"/>
</dbReference>
<dbReference type="CDD" id="cd05936">
    <property type="entry name" value="FC-FACS_FadD_like"/>
    <property type="match status" value="1"/>
</dbReference>
<keyword evidence="2 5" id="KW-0436">Ligase</keyword>
<evidence type="ECO:0000256" key="2">
    <source>
        <dbReference type="ARBA" id="ARBA00022598"/>
    </source>
</evidence>
<dbReference type="AlphaFoldDB" id="A0A485M2E4"/>
<dbReference type="PANTHER" id="PTHR24096">
    <property type="entry name" value="LONG-CHAIN-FATTY-ACID--COA LIGASE"/>
    <property type="match status" value="1"/>
</dbReference>
<organism evidence="5">
    <name type="scientific">anaerobic digester metagenome</name>
    <dbReference type="NCBI Taxonomy" id="1263854"/>
    <lineage>
        <taxon>unclassified sequences</taxon>
        <taxon>metagenomes</taxon>
        <taxon>ecological metagenomes</taxon>
    </lineage>
</organism>
<dbReference type="Gene3D" id="3.40.50.12780">
    <property type="entry name" value="N-terminal domain of ligase-like"/>
    <property type="match status" value="1"/>
</dbReference>
<dbReference type="InterPro" id="IPR025110">
    <property type="entry name" value="AMP-bd_C"/>
</dbReference>
<dbReference type="Gene3D" id="3.30.300.30">
    <property type="match status" value="1"/>
</dbReference>
<dbReference type="Pfam" id="PF13193">
    <property type="entry name" value="AMP-binding_C"/>
    <property type="match status" value="1"/>
</dbReference>
<proteinExistence type="inferred from homology"/>
<protein>
    <submittedName>
        <fullName evidence="5">Long-chain-fatty-acid--CoA ligase</fullName>
        <ecNumber evidence="5">6.2.1.3</ecNumber>
    </submittedName>
</protein>
<sequence length="562" mass="62218">MFEKSWHQHYDYNVPTTIRYPRLPAHDLYLLAANTFPDKPALNFYGTETTFWELRSQVRRMTSALGALGVKKGERVGIHLPNCPQFVISYLASLSLGAVVVNLNPMYTADELGFIVQNTGMETLITFDLVLANVRPVLVGSGVRRVVVTRVTDFIKGFGVSTPKDLDLDEGWHHFSQLLESGSAARVPKVDVGPQDPALIQFTGGTTGVPKGAVLTHANIIAATFQASLWGNPTITLVPMEKRITLCLLPFFHVYGNIVAMNWSLFNCATQILVPRFEIDEFMGIIANFEKITFFPAVPTIITAVVNHPRAAELSLDRRLGLLNSGGAPMPVELIEHVKDMGIYFSEGYGLSESTSLGLSNPVLGLKKAGSIGIPFPDMDVKLVDVDEGREEVGPGEPGEIIMKGPLVMQGYWNNPEETKGQLRDGWLYTGDIAQADEDGYIFIVDRKKDMIIAGGFNIYPRDIDEVLYQHPKVMEACCIGVPDEYRGETVKAFVVLNPGEQVSEQELIDFCKKKLAPYKVPKIIEYRESLPKSAVGKILRKVLREEELEKRSKKTAQDSAG</sequence>
<dbReference type="EMBL" id="CAADRM010000065">
    <property type="protein sequence ID" value="VFU13059.1"/>
    <property type="molecule type" value="Genomic_DNA"/>
</dbReference>
<dbReference type="InterPro" id="IPR020845">
    <property type="entry name" value="AMP-binding_CS"/>
</dbReference>
<dbReference type="SUPFAM" id="SSF56801">
    <property type="entry name" value="Acetyl-CoA synthetase-like"/>
    <property type="match status" value="1"/>
</dbReference>
<evidence type="ECO:0000256" key="1">
    <source>
        <dbReference type="ARBA" id="ARBA00006432"/>
    </source>
</evidence>
<reference evidence="5" key="1">
    <citation type="submission" date="2019-03" db="EMBL/GenBank/DDBJ databases">
        <authorList>
            <person name="Hao L."/>
        </authorList>
    </citation>
    <scope>NUCLEOTIDE SEQUENCE</scope>
</reference>
<dbReference type="InterPro" id="IPR042099">
    <property type="entry name" value="ANL_N_sf"/>
</dbReference>
<dbReference type="PROSITE" id="PS00455">
    <property type="entry name" value="AMP_BINDING"/>
    <property type="match status" value="1"/>
</dbReference>